<feature type="transmembrane region" description="Helical" evidence="1">
    <location>
        <begin position="52"/>
        <end position="70"/>
    </location>
</feature>
<dbReference type="Proteomes" id="UP000823775">
    <property type="component" value="Unassembled WGS sequence"/>
</dbReference>
<reference evidence="2 3" key="1">
    <citation type="journal article" date="2021" name="BMC Genomics">
        <title>Datura genome reveals duplications of psychoactive alkaloid biosynthetic genes and high mutation rate following tissue culture.</title>
        <authorList>
            <person name="Rajewski A."/>
            <person name="Carter-House D."/>
            <person name="Stajich J."/>
            <person name="Litt A."/>
        </authorList>
    </citation>
    <scope>NUCLEOTIDE SEQUENCE [LARGE SCALE GENOMIC DNA]</scope>
    <source>
        <strain evidence="2">AR-01</strain>
    </source>
</reference>
<organism evidence="2 3">
    <name type="scientific">Datura stramonium</name>
    <name type="common">Jimsonweed</name>
    <name type="synonym">Common thornapple</name>
    <dbReference type="NCBI Taxonomy" id="4076"/>
    <lineage>
        <taxon>Eukaryota</taxon>
        <taxon>Viridiplantae</taxon>
        <taxon>Streptophyta</taxon>
        <taxon>Embryophyta</taxon>
        <taxon>Tracheophyta</taxon>
        <taxon>Spermatophyta</taxon>
        <taxon>Magnoliopsida</taxon>
        <taxon>eudicotyledons</taxon>
        <taxon>Gunneridae</taxon>
        <taxon>Pentapetalae</taxon>
        <taxon>asterids</taxon>
        <taxon>lamiids</taxon>
        <taxon>Solanales</taxon>
        <taxon>Solanaceae</taxon>
        <taxon>Solanoideae</taxon>
        <taxon>Datureae</taxon>
        <taxon>Datura</taxon>
    </lineage>
</organism>
<dbReference type="EMBL" id="JACEIK010000050">
    <property type="protein sequence ID" value="MCD7448051.1"/>
    <property type="molecule type" value="Genomic_DNA"/>
</dbReference>
<keyword evidence="1" id="KW-0472">Membrane</keyword>
<evidence type="ECO:0000313" key="2">
    <source>
        <dbReference type="EMBL" id="MCD7448051.1"/>
    </source>
</evidence>
<sequence length="101" mass="11715">MDNNFMYQHLAEIEEPDESDFYLPDYDGQEEDDSNFIYIINTILSGTARLNILLPTVTILAFTIFAPILTNDMNATILSKLQVSYWETALWGGNFQWHLDF</sequence>
<keyword evidence="3" id="KW-1185">Reference proteome</keyword>
<accession>A0ABS8RMM6</accession>
<proteinExistence type="predicted"/>
<keyword evidence="1" id="KW-1133">Transmembrane helix</keyword>
<evidence type="ECO:0000256" key="1">
    <source>
        <dbReference type="SAM" id="Phobius"/>
    </source>
</evidence>
<evidence type="ECO:0000313" key="3">
    <source>
        <dbReference type="Proteomes" id="UP000823775"/>
    </source>
</evidence>
<name>A0ABS8RMM6_DATST</name>
<comment type="caution">
    <text evidence="2">The sequence shown here is derived from an EMBL/GenBank/DDBJ whole genome shotgun (WGS) entry which is preliminary data.</text>
</comment>
<keyword evidence="1" id="KW-0812">Transmembrane</keyword>
<protein>
    <submittedName>
        <fullName evidence="2">Uncharacterized protein</fullName>
    </submittedName>
</protein>
<gene>
    <name evidence="2" type="ORF">HAX54_037365</name>
</gene>